<dbReference type="GO" id="GO:0015937">
    <property type="term" value="P:coenzyme A biosynthetic process"/>
    <property type="evidence" value="ECO:0007669"/>
    <property type="project" value="UniProtKB-UniRule"/>
</dbReference>
<dbReference type="GO" id="GO:0005737">
    <property type="term" value="C:cytoplasm"/>
    <property type="evidence" value="ECO:0007669"/>
    <property type="project" value="UniProtKB-SubCell"/>
</dbReference>
<dbReference type="CDD" id="cd00165">
    <property type="entry name" value="S4"/>
    <property type="match status" value="1"/>
</dbReference>
<evidence type="ECO:0000259" key="11">
    <source>
        <dbReference type="SMART" id="SM00363"/>
    </source>
</evidence>
<dbReference type="InterPro" id="IPR036986">
    <property type="entry name" value="S4_RNA-bd_sf"/>
</dbReference>
<comment type="subcellular location">
    <subcellularLocation>
        <location evidence="7">Cytoplasm</location>
    </subcellularLocation>
</comment>
<evidence type="ECO:0000313" key="13">
    <source>
        <dbReference type="Proteomes" id="UP000007844"/>
    </source>
</evidence>
<dbReference type="Gene3D" id="3.40.50.300">
    <property type="entry name" value="P-loop containing nucleotide triphosphate hydrolases"/>
    <property type="match status" value="1"/>
</dbReference>
<dbReference type="GO" id="GO:0005524">
    <property type="term" value="F:ATP binding"/>
    <property type="evidence" value="ECO:0007669"/>
    <property type="project" value="UniProtKB-UniRule"/>
</dbReference>
<dbReference type="eggNOG" id="COG0237">
    <property type="taxonomic scope" value="Bacteria"/>
</dbReference>
<evidence type="ECO:0000256" key="5">
    <source>
        <dbReference type="ARBA" id="ARBA00022993"/>
    </source>
</evidence>
<dbReference type="GO" id="GO:0120159">
    <property type="term" value="F:rRNA pseudouridine synthase activity"/>
    <property type="evidence" value="ECO:0007669"/>
    <property type="project" value="UniProtKB-ARBA"/>
</dbReference>
<evidence type="ECO:0000313" key="12">
    <source>
        <dbReference type="EMBL" id="EGJ51518.1"/>
    </source>
</evidence>
<keyword evidence="4 7" id="KW-0067">ATP-binding</keyword>
<dbReference type="PROSITE" id="PS51219">
    <property type="entry name" value="DPCK"/>
    <property type="match status" value="1"/>
</dbReference>
<accession>F3Z3Q3</accession>
<dbReference type="HOGENOM" id="CLU_488117_0_0_7"/>
<comment type="function">
    <text evidence="7">Catalyzes the phosphorylation of the 3'-hydroxyl group of dephosphocoenzyme A to form coenzyme A.</text>
</comment>
<dbReference type="EMBL" id="CP003221">
    <property type="protein sequence ID" value="EGJ51518.1"/>
    <property type="molecule type" value="Genomic_DNA"/>
</dbReference>
<evidence type="ECO:0000256" key="1">
    <source>
        <dbReference type="ARBA" id="ARBA00009018"/>
    </source>
</evidence>
<feature type="binding site" evidence="7">
    <location>
        <begin position="333"/>
        <end position="338"/>
    </location>
    <ligand>
        <name>ATP</name>
        <dbReference type="ChEBI" id="CHEBI:30616"/>
    </ligand>
</feature>
<gene>
    <name evidence="7" type="primary">coaE</name>
    <name evidence="12" type="ORF">Desaf_3227</name>
</gene>
<dbReference type="InterPro" id="IPR020103">
    <property type="entry name" value="PsdUridine_synth_cat_dom_sf"/>
</dbReference>
<dbReference type="InterPro" id="IPR002942">
    <property type="entry name" value="S4_RNA-bd"/>
</dbReference>
<evidence type="ECO:0000256" key="10">
    <source>
        <dbReference type="PROSITE-ProRule" id="PRU00182"/>
    </source>
</evidence>
<evidence type="ECO:0000256" key="3">
    <source>
        <dbReference type="ARBA" id="ARBA00022741"/>
    </source>
</evidence>
<dbReference type="GO" id="GO:0000455">
    <property type="term" value="P:enzyme-directed rRNA pseudouridine synthesis"/>
    <property type="evidence" value="ECO:0007669"/>
    <property type="project" value="TreeGrafter"/>
</dbReference>
<dbReference type="CDD" id="cd02022">
    <property type="entry name" value="DPCK"/>
    <property type="match status" value="1"/>
</dbReference>
<evidence type="ECO:0000256" key="6">
    <source>
        <dbReference type="ARBA" id="ARBA00023235"/>
    </source>
</evidence>
<comment type="similarity">
    <text evidence="1 7">Belongs to the CoaE family.</text>
</comment>
<dbReference type="InterPro" id="IPR006225">
    <property type="entry name" value="PsdUridine_synth_RluC/D"/>
</dbReference>
<dbReference type="RefSeq" id="WP_014261148.1">
    <property type="nucleotide sequence ID" value="NC_016629.1"/>
</dbReference>
<reference evidence="12 13" key="1">
    <citation type="journal article" date="2011" name="J. Bacteriol.">
        <title>Genome sequence of the mercury-methylating and pleomorphic Desulfovibrio africanus Strain Walvis Bay.</title>
        <authorList>
            <person name="Brown S.D."/>
            <person name="Wall J.D."/>
            <person name="Kucken A.M."/>
            <person name="Gilmour C.C."/>
            <person name="Podar M."/>
            <person name="Brandt C.C."/>
            <person name="Teshima H."/>
            <person name="Detter J.C."/>
            <person name="Han C.S."/>
            <person name="Land M.L."/>
            <person name="Lucas S."/>
            <person name="Han J."/>
            <person name="Pennacchio L."/>
            <person name="Nolan M."/>
            <person name="Pitluck S."/>
            <person name="Woyke T."/>
            <person name="Goodwin L."/>
            <person name="Palumbo A.V."/>
            <person name="Elias D.A."/>
        </authorList>
    </citation>
    <scope>NUCLEOTIDE SEQUENCE [LARGE SCALE GENOMIC DNA]</scope>
    <source>
        <strain evidence="12 13">Walvis Bay</strain>
    </source>
</reference>
<dbReference type="eggNOG" id="COG0564">
    <property type="taxonomic scope" value="Bacteria"/>
</dbReference>
<dbReference type="UniPathway" id="UPA00241">
    <property type="reaction ID" value="UER00356"/>
</dbReference>
<dbReference type="NCBIfam" id="TIGR00152">
    <property type="entry name" value="dephospho-CoA kinase"/>
    <property type="match status" value="1"/>
</dbReference>
<feature type="active site" evidence="9">
    <location>
        <position position="145"/>
    </location>
</feature>
<dbReference type="InterPro" id="IPR006145">
    <property type="entry name" value="PsdUridine_synth_RsuA/RluA"/>
</dbReference>
<evidence type="ECO:0000256" key="7">
    <source>
        <dbReference type="HAMAP-Rule" id="MF_00376"/>
    </source>
</evidence>
<dbReference type="Gene3D" id="3.10.290.10">
    <property type="entry name" value="RNA-binding S4 domain"/>
    <property type="match status" value="1"/>
</dbReference>
<dbReference type="NCBIfam" id="TIGR00005">
    <property type="entry name" value="rluA_subfam"/>
    <property type="match status" value="1"/>
</dbReference>
<dbReference type="InterPro" id="IPR027417">
    <property type="entry name" value="P-loop_NTPase"/>
</dbReference>
<dbReference type="Proteomes" id="UP000007844">
    <property type="component" value="Chromosome"/>
</dbReference>
<comment type="catalytic activity">
    <reaction evidence="7">
        <text>3'-dephospho-CoA + ATP = ADP + CoA + H(+)</text>
        <dbReference type="Rhea" id="RHEA:18245"/>
        <dbReference type="ChEBI" id="CHEBI:15378"/>
        <dbReference type="ChEBI" id="CHEBI:30616"/>
        <dbReference type="ChEBI" id="CHEBI:57287"/>
        <dbReference type="ChEBI" id="CHEBI:57328"/>
        <dbReference type="ChEBI" id="CHEBI:456216"/>
        <dbReference type="EC" id="2.7.1.24"/>
    </reaction>
</comment>
<dbReference type="CDD" id="cd02869">
    <property type="entry name" value="PseudoU_synth_RluA_like"/>
    <property type="match status" value="1"/>
</dbReference>
<dbReference type="GO" id="GO:0004140">
    <property type="term" value="F:dephospho-CoA kinase activity"/>
    <property type="evidence" value="ECO:0007669"/>
    <property type="project" value="UniProtKB-UniRule"/>
</dbReference>
<dbReference type="PANTHER" id="PTHR21600">
    <property type="entry name" value="MITOCHONDRIAL RNA PSEUDOURIDINE SYNTHASE"/>
    <property type="match status" value="1"/>
</dbReference>
<dbReference type="EC" id="2.7.1.24" evidence="7 8"/>
<comment type="similarity">
    <text evidence="2">Belongs to the pseudouridine synthase RluA family.</text>
</comment>
<dbReference type="Pfam" id="PF00849">
    <property type="entry name" value="PseudoU_synth_2"/>
    <property type="match status" value="1"/>
</dbReference>
<proteinExistence type="inferred from homology"/>
<protein>
    <recommendedName>
        <fullName evidence="7 8">Dephospho-CoA kinase</fullName>
        <ecNumber evidence="7 8">2.7.1.24</ecNumber>
    </recommendedName>
    <alternativeName>
        <fullName evidence="7">Dephosphocoenzyme A kinase</fullName>
    </alternativeName>
</protein>
<dbReference type="KEGG" id="daf:Desaf_3227"/>
<dbReference type="AlphaFoldDB" id="F3Z3Q3"/>
<keyword evidence="6" id="KW-0413">Isomerase</keyword>
<keyword evidence="7" id="KW-0963">Cytoplasm</keyword>
<dbReference type="InterPro" id="IPR050188">
    <property type="entry name" value="RluA_PseudoU_synthase"/>
</dbReference>
<evidence type="ECO:0000256" key="4">
    <source>
        <dbReference type="ARBA" id="ARBA00022840"/>
    </source>
</evidence>
<dbReference type="SUPFAM" id="SSF55120">
    <property type="entry name" value="Pseudouridine synthase"/>
    <property type="match status" value="1"/>
</dbReference>
<keyword evidence="13" id="KW-1185">Reference proteome</keyword>
<dbReference type="PANTHER" id="PTHR21600:SF87">
    <property type="entry name" value="RNA PSEUDOURIDYLATE SYNTHASE DOMAIN-CONTAINING PROTEIN 1"/>
    <property type="match status" value="1"/>
</dbReference>
<feature type="domain" description="RNA-binding S4" evidence="11">
    <location>
        <begin position="22"/>
        <end position="87"/>
    </location>
</feature>
<evidence type="ECO:0000256" key="2">
    <source>
        <dbReference type="ARBA" id="ARBA00010876"/>
    </source>
</evidence>
<dbReference type="GO" id="GO:0003723">
    <property type="term" value="F:RNA binding"/>
    <property type="evidence" value="ECO:0007669"/>
    <property type="project" value="UniProtKB-KW"/>
</dbReference>
<evidence type="ECO:0000256" key="8">
    <source>
        <dbReference type="NCBIfam" id="TIGR00152"/>
    </source>
</evidence>
<evidence type="ECO:0000256" key="9">
    <source>
        <dbReference type="PIRSR" id="PIRSR606225-1"/>
    </source>
</evidence>
<keyword evidence="5 7" id="KW-0173">Coenzyme A biosynthesis</keyword>
<dbReference type="InterPro" id="IPR006224">
    <property type="entry name" value="PsdUridine_synth_RluA-like_CS"/>
</dbReference>
<organism evidence="12 13">
    <name type="scientific">Desulfocurvibacter africanus subsp. africanus str. Walvis Bay</name>
    <dbReference type="NCBI Taxonomy" id="690850"/>
    <lineage>
        <taxon>Bacteria</taxon>
        <taxon>Pseudomonadati</taxon>
        <taxon>Thermodesulfobacteriota</taxon>
        <taxon>Desulfovibrionia</taxon>
        <taxon>Desulfovibrionales</taxon>
        <taxon>Desulfovibrionaceae</taxon>
        <taxon>Desulfocurvibacter</taxon>
    </lineage>
</organism>
<dbReference type="InterPro" id="IPR001977">
    <property type="entry name" value="Depp_CoAkinase"/>
</dbReference>
<dbReference type="PROSITE" id="PS01129">
    <property type="entry name" value="PSI_RLU"/>
    <property type="match status" value="1"/>
</dbReference>
<dbReference type="HAMAP" id="MF_00376">
    <property type="entry name" value="Dephospho_CoA_kinase"/>
    <property type="match status" value="1"/>
</dbReference>
<dbReference type="Pfam" id="PF01121">
    <property type="entry name" value="CoaE"/>
    <property type="match status" value="1"/>
</dbReference>
<keyword evidence="3 7" id="KW-0547">Nucleotide-binding</keyword>
<sequence length="556" mass="61999">MGEGEGLTKLYEGVAGPNAAGKRLDVFLGEQVGDGFSRGRVQEWIKIGLASVNGKPWTKPSLRLRGGENVCLLGRAEGNCLTPEQGDLAVLYRDDWLLVLNKPAGLTTHPAPSCPEGTLVHRLLHHFPELAALDSERPGIVHRLDKDTSGLLVVALTERARLALAEDFAERRVDKVYLALVHGRPQDRGDIDLPMGRHPTHKTRMAVLKKGGRPARSAYEMLWSSRDGRFSLLRVRIFTGRTHQIRVHLAAIGHPIIGDSVYGPGPFAGWDKDLPWARLLAKRQMLHAHRLRLAHPADGRELVFVSTPPKDFRRLPLLLDRRVQRVGLTGMPGSGKSTLLRLLAEKNVSTFSADKAVAELYAPGGDGTALLARRFGERFMTEASGVNKRALFQAMLENSALRREVEELVHPLVKHRMELFFQAHQHERLAVAEIPLLVEAGWEQGKEFDMVVGIAAPAYKRKEWLHTERGLSEQAAAALESWQWPEERKLSRCDLIVRNPGDLPGLRAEAGILLADLRQRRARQVRELMERLDRLWRASASAQGREEGTSSRDSFA</sequence>
<dbReference type="Gene3D" id="3.30.2350.10">
    <property type="entry name" value="Pseudouridine synthase"/>
    <property type="match status" value="1"/>
</dbReference>
<dbReference type="SUPFAM" id="SSF55174">
    <property type="entry name" value="Alpha-L RNA-binding motif"/>
    <property type="match status" value="1"/>
</dbReference>
<dbReference type="SMART" id="SM00363">
    <property type="entry name" value="S4"/>
    <property type="match status" value="1"/>
</dbReference>
<keyword evidence="10" id="KW-0694">RNA-binding</keyword>
<dbReference type="SUPFAM" id="SSF52540">
    <property type="entry name" value="P-loop containing nucleoside triphosphate hydrolases"/>
    <property type="match status" value="1"/>
</dbReference>
<name>F3Z3Q3_DESAF</name>
<comment type="pathway">
    <text evidence="7">Cofactor biosynthesis; coenzyme A biosynthesis; CoA from (R)-pantothenate: step 5/5.</text>
</comment>
<keyword evidence="7 12" id="KW-0418">Kinase</keyword>
<dbReference type="PROSITE" id="PS50889">
    <property type="entry name" value="S4"/>
    <property type="match status" value="1"/>
</dbReference>
<keyword evidence="7" id="KW-0808">Transferase</keyword>
<dbReference type="STRING" id="690850.Desaf_3227"/>